<evidence type="ECO:0000256" key="3">
    <source>
        <dbReference type="ARBA" id="ARBA00022448"/>
    </source>
</evidence>
<comment type="similarity">
    <text evidence="2 7">Belongs to the major facilitator superfamily. Sugar transporter (TC 2.A.1.1) family.</text>
</comment>
<feature type="transmembrane region" description="Helical" evidence="8">
    <location>
        <begin position="457"/>
        <end position="473"/>
    </location>
</feature>
<dbReference type="Pfam" id="PF00083">
    <property type="entry name" value="Sugar_tr"/>
    <property type="match status" value="1"/>
</dbReference>
<keyword evidence="3 7" id="KW-0813">Transport</keyword>
<keyword evidence="6 8" id="KW-0472">Membrane</keyword>
<dbReference type="InterPro" id="IPR003663">
    <property type="entry name" value="Sugar/inositol_transpt"/>
</dbReference>
<feature type="transmembrane region" description="Helical" evidence="8">
    <location>
        <begin position="357"/>
        <end position="376"/>
    </location>
</feature>
<dbReference type="FunFam" id="1.20.1250.20:FF:000078">
    <property type="entry name" value="MFS maltose transporter, putative"/>
    <property type="match status" value="1"/>
</dbReference>
<dbReference type="Proteomes" id="UP000275772">
    <property type="component" value="Unassembled WGS sequence"/>
</dbReference>
<dbReference type="VEuPathDB" id="FungiDB:BLGHR1_13968"/>
<evidence type="ECO:0000256" key="6">
    <source>
        <dbReference type="ARBA" id="ARBA00023136"/>
    </source>
</evidence>
<dbReference type="VEuPathDB" id="FungiDB:BLGHR1_13963"/>
<dbReference type="PANTHER" id="PTHR48022">
    <property type="entry name" value="PLASTIDIC GLUCOSE TRANSPORTER 4"/>
    <property type="match status" value="1"/>
</dbReference>
<evidence type="ECO:0000259" key="9">
    <source>
        <dbReference type="PROSITE" id="PS50850"/>
    </source>
</evidence>
<gene>
    <name evidence="10" type="ORF">BLGHR1_13963</name>
    <name evidence="11" type="ORF">BLGHR1_13968</name>
</gene>
<feature type="transmembrane region" description="Helical" evidence="8">
    <location>
        <begin position="382"/>
        <end position="407"/>
    </location>
</feature>
<feature type="transmembrane region" description="Helical" evidence="8">
    <location>
        <begin position="113"/>
        <end position="136"/>
    </location>
</feature>
<evidence type="ECO:0000256" key="7">
    <source>
        <dbReference type="RuleBase" id="RU003346"/>
    </source>
</evidence>
<keyword evidence="4 8" id="KW-0812">Transmembrane</keyword>
<evidence type="ECO:0000313" key="10">
    <source>
        <dbReference type="EMBL" id="SZF03174.1"/>
    </source>
</evidence>
<evidence type="ECO:0000256" key="4">
    <source>
        <dbReference type="ARBA" id="ARBA00022692"/>
    </source>
</evidence>
<dbReference type="EMBL" id="UNSH01000046">
    <property type="protein sequence ID" value="SZF03174.1"/>
    <property type="molecule type" value="Genomic_DNA"/>
</dbReference>
<sequence length="518" mass="57920">MTENLIIDQECPGTAREKELTTRQALRLYGPALFWSIIVSMCIVMEGYDAILIHNFFAYPAFAQKFGHFDDTTATFQLSAAWQVALSNAVGVGSFLGTIANGYLVPRYGPRKIFLVALLVLASFIAITFTAPNVWVLCVGEFLCGIPWGMFATMAPAYASEVLPLCLRVYLTTFTNMCFILGQLVAAGVLQGLLRIDGPWSYRTAFALQWVWPVILLPVLFFMPESPWHLVRTGRLEAAEESLVRLQSKHATSDVKETLAMIVSTNSAEERVSRGTSYYDCFRGIELRRTEIACMAFVGQVLSGISFAYNSTYFFQQIGLQTSDAYKLNVGGIGIALLGTIISWFCIMPYVGRRRMYLFGMVILSMILLLIGLLSIKSSNDTIVIGQIALVFLWTLTFQLSIGQLGWAIPAEIGSTRLRQKTICLARTSYYLVDILAKTIEPYLINPTKWNLKGFTGLFWFGTALIAATWAFFRLPETKGRSFEELDNLFERKVPTRKFASYTIERSTSSSEPELGVQ</sequence>
<dbReference type="Gene3D" id="1.20.1250.20">
    <property type="entry name" value="MFS general substrate transporter like domains"/>
    <property type="match status" value="1"/>
</dbReference>
<protein>
    <recommendedName>
        <fullName evidence="9">Major facilitator superfamily (MFS) profile domain-containing protein</fullName>
    </recommendedName>
</protein>
<dbReference type="InterPro" id="IPR005828">
    <property type="entry name" value="MFS_sugar_transport-like"/>
</dbReference>
<dbReference type="InterPro" id="IPR005829">
    <property type="entry name" value="Sugar_transporter_CS"/>
</dbReference>
<dbReference type="InterPro" id="IPR050360">
    <property type="entry name" value="MFS_Sugar_Transporters"/>
</dbReference>
<feature type="domain" description="Major facilitator superfamily (MFS) profile" evidence="9">
    <location>
        <begin position="35"/>
        <end position="479"/>
    </location>
</feature>
<comment type="subcellular location">
    <subcellularLocation>
        <location evidence="1">Membrane</location>
        <topology evidence="1">Multi-pass membrane protein</topology>
    </subcellularLocation>
</comment>
<accession>A0A383US46</accession>
<keyword evidence="5 8" id="KW-1133">Transmembrane helix</keyword>
<dbReference type="PANTHER" id="PTHR48022:SF83">
    <property type="entry name" value="MAJOR FACILITATOR SUPERFAMILY (MFS) PROFILE DOMAIN-CONTAINING PROTEIN"/>
    <property type="match status" value="1"/>
</dbReference>
<dbReference type="GO" id="GO:0005351">
    <property type="term" value="F:carbohydrate:proton symporter activity"/>
    <property type="evidence" value="ECO:0007669"/>
    <property type="project" value="TreeGrafter"/>
</dbReference>
<feature type="transmembrane region" description="Helical" evidence="8">
    <location>
        <begin position="292"/>
        <end position="310"/>
    </location>
</feature>
<feature type="transmembrane region" description="Helical" evidence="8">
    <location>
        <begin position="32"/>
        <end position="60"/>
    </location>
</feature>
<organism evidence="10 12">
    <name type="scientific">Blumeria hordei</name>
    <name type="common">Barley powdery mildew</name>
    <name type="synonym">Blumeria graminis f. sp. hordei</name>
    <dbReference type="NCBI Taxonomy" id="2867405"/>
    <lineage>
        <taxon>Eukaryota</taxon>
        <taxon>Fungi</taxon>
        <taxon>Dikarya</taxon>
        <taxon>Ascomycota</taxon>
        <taxon>Pezizomycotina</taxon>
        <taxon>Leotiomycetes</taxon>
        <taxon>Erysiphales</taxon>
        <taxon>Erysiphaceae</taxon>
        <taxon>Blumeria</taxon>
    </lineage>
</organism>
<feature type="transmembrane region" description="Helical" evidence="8">
    <location>
        <begin position="174"/>
        <end position="194"/>
    </location>
</feature>
<feature type="transmembrane region" description="Helical" evidence="8">
    <location>
        <begin position="148"/>
        <end position="167"/>
    </location>
</feature>
<dbReference type="EMBL" id="UNSH01000046">
    <property type="protein sequence ID" value="SZF03179.1"/>
    <property type="molecule type" value="Genomic_DNA"/>
</dbReference>
<feature type="transmembrane region" description="Helical" evidence="8">
    <location>
        <begin position="200"/>
        <end position="222"/>
    </location>
</feature>
<dbReference type="InterPro" id="IPR020846">
    <property type="entry name" value="MFS_dom"/>
</dbReference>
<dbReference type="NCBIfam" id="TIGR00879">
    <property type="entry name" value="SP"/>
    <property type="match status" value="1"/>
</dbReference>
<feature type="transmembrane region" description="Helical" evidence="8">
    <location>
        <begin position="330"/>
        <end position="350"/>
    </location>
</feature>
<reference evidence="10 12" key="1">
    <citation type="submission" date="2017-11" db="EMBL/GenBank/DDBJ databases">
        <authorList>
            <person name="Kracher B."/>
        </authorList>
    </citation>
    <scope>NUCLEOTIDE SEQUENCE [LARGE SCALE GENOMIC DNA]</scope>
    <source>
        <strain evidence="10 12">RACE1</strain>
    </source>
</reference>
<dbReference type="PROSITE" id="PS50850">
    <property type="entry name" value="MFS"/>
    <property type="match status" value="1"/>
</dbReference>
<dbReference type="GO" id="GO:0016020">
    <property type="term" value="C:membrane"/>
    <property type="evidence" value="ECO:0007669"/>
    <property type="project" value="UniProtKB-SubCell"/>
</dbReference>
<evidence type="ECO:0000256" key="1">
    <source>
        <dbReference type="ARBA" id="ARBA00004141"/>
    </source>
</evidence>
<name>A0A383US46_BLUHO</name>
<evidence type="ECO:0000313" key="11">
    <source>
        <dbReference type="EMBL" id="SZF03179.1"/>
    </source>
</evidence>
<evidence type="ECO:0000256" key="8">
    <source>
        <dbReference type="SAM" id="Phobius"/>
    </source>
</evidence>
<evidence type="ECO:0000313" key="12">
    <source>
        <dbReference type="Proteomes" id="UP000275772"/>
    </source>
</evidence>
<feature type="transmembrane region" description="Helical" evidence="8">
    <location>
        <begin position="80"/>
        <end position="101"/>
    </location>
</feature>
<dbReference type="SUPFAM" id="SSF103473">
    <property type="entry name" value="MFS general substrate transporter"/>
    <property type="match status" value="1"/>
</dbReference>
<dbReference type="PROSITE" id="PS00217">
    <property type="entry name" value="SUGAR_TRANSPORT_2"/>
    <property type="match status" value="1"/>
</dbReference>
<dbReference type="AlphaFoldDB" id="A0A383US46"/>
<proteinExistence type="inferred from homology"/>
<evidence type="ECO:0000256" key="5">
    <source>
        <dbReference type="ARBA" id="ARBA00022989"/>
    </source>
</evidence>
<evidence type="ECO:0000256" key="2">
    <source>
        <dbReference type="ARBA" id="ARBA00010992"/>
    </source>
</evidence>
<dbReference type="InterPro" id="IPR036259">
    <property type="entry name" value="MFS_trans_sf"/>
</dbReference>